<feature type="chain" id="PRO_5012872323" evidence="2">
    <location>
        <begin position="20"/>
        <end position="88"/>
    </location>
</feature>
<evidence type="ECO:0000256" key="1">
    <source>
        <dbReference type="ARBA" id="ARBA00023157"/>
    </source>
</evidence>
<dbReference type="GO" id="GO:0006952">
    <property type="term" value="P:defense response"/>
    <property type="evidence" value="ECO:0007669"/>
    <property type="project" value="InterPro"/>
</dbReference>
<dbReference type="Pfam" id="PF01097">
    <property type="entry name" value="Defensin_2"/>
    <property type="match status" value="1"/>
</dbReference>
<feature type="domain" description="Invertebrate defensins family profile" evidence="3">
    <location>
        <begin position="59"/>
        <end position="85"/>
    </location>
</feature>
<reference evidence="4" key="1">
    <citation type="journal article" date="2018" name="PLoS Negl. Trop. Dis.">
        <title>An insight into the salivary gland and fat body transcriptome of Panstrongylus lignarius (Hemiptera: Heteroptera), the main vector of Chagas disease in Peru.</title>
        <authorList>
            <person name="Nevoa J.C."/>
            <person name="Mendes M.T."/>
            <person name="da Silva M.V."/>
            <person name="Soares S.C."/>
            <person name="Oliveira C.J.F."/>
            <person name="Ribeiro J.M.C."/>
        </authorList>
    </citation>
    <scope>NUCLEOTIDE SEQUENCE</scope>
</reference>
<dbReference type="AlphaFoldDB" id="A0A224XRY4"/>
<name>A0A224XRY4_9HEMI</name>
<sequence>MKQLTLFCFFIGIFAVAYCASVQDYLEPEDEIAEQYEKMRYRRDLIPVCIKPFFSYQRVDHQSCITHCLFKGQTGQCEGTKCVCRPTG</sequence>
<evidence type="ECO:0000313" key="4">
    <source>
        <dbReference type="EMBL" id="JAW15257.1"/>
    </source>
</evidence>
<evidence type="ECO:0000259" key="3">
    <source>
        <dbReference type="Pfam" id="PF01097"/>
    </source>
</evidence>
<protein>
    <submittedName>
        <fullName evidence="4">Putative secreted protein</fullName>
    </submittedName>
</protein>
<dbReference type="Gene3D" id="3.30.30.10">
    <property type="entry name" value="Knottin, scorpion toxin-like"/>
    <property type="match status" value="1"/>
</dbReference>
<dbReference type="InterPro" id="IPR036574">
    <property type="entry name" value="Scorpion_toxin-like_sf"/>
</dbReference>
<dbReference type="InterPro" id="IPR001542">
    <property type="entry name" value="Defensin_invertebrate/fungal"/>
</dbReference>
<evidence type="ECO:0000256" key="2">
    <source>
        <dbReference type="SAM" id="SignalP"/>
    </source>
</evidence>
<dbReference type="EMBL" id="GFTR01001169">
    <property type="protein sequence ID" value="JAW15257.1"/>
    <property type="molecule type" value="Transcribed_RNA"/>
</dbReference>
<accession>A0A224XRY4</accession>
<keyword evidence="2" id="KW-0732">Signal</keyword>
<proteinExistence type="predicted"/>
<keyword evidence="1" id="KW-1015">Disulfide bond</keyword>
<organism evidence="4">
    <name type="scientific">Panstrongylus lignarius</name>
    <dbReference type="NCBI Taxonomy" id="156445"/>
    <lineage>
        <taxon>Eukaryota</taxon>
        <taxon>Metazoa</taxon>
        <taxon>Ecdysozoa</taxon>
        <taxon>Arthropoda</taxon>
        <taxon>Hexapoda</taxon>
        <taxon>Insecta</taxon>
        <taxon>Pterygota</taxon>
        <taxon>Neoptera</taxon>
        <taxon>Paraneoptera</taxon>
        <taxon>Hemiptera</taxon>
        <taxon>Heteroptera</taxon>
        <taxon>Panheteroptera</taxon>
        <taxon>Cimicomorpha</taxon>
        <taxon>Reduviidae</taxon>
        <taxon>Triatominae</taxon>
        <taxon>Panstrongylus</taxon>
    </lineage>
</organism>
<dbReference type="GO" id="GO:0051707">
    <property type="term" value="P:response to other organism"/>
    <property type="evidence" value="ECO:0007669"/>
    <property type="project" value="UniProtKB-ARBA"/>
</dbReference>
<feature type="signal peptide" evidence="2">
    <location>
        <begin position="1"/>
        <end position="19"/>
    </location>
</feature>